<evidence type="ECO:0000313" key="3">
    <source>
        <dbReference type="Proteomes" id="UP001597221"/>
    </source>
</evidence>
<dbReference type="Pfam" id="PF13456">
    <property type="entry name" value="RVT_3"/>
    <property type="match status" value="1"/>
</dbReference>
<dbReference type="InterPro" id="IPR012337">
    <property type="entry name" value="RNaseH-like_sf"/>
</dbReference>
<dbReference type="RefSeq" id="WP_379598776.1">
    <property type="nucleotide sequence ID" value="NZ_JBHUDE010000154.1"/>
</dbReference>
<dbReference type="PROSITE" id="PS50879">
    <property type="entry name" value="RNASE_H_1"/>
    <property type="match status" value="1"/>
</dbReference>
<dbReference type="PANTHER" id="PTHR46387">
    <property type="entry name" value="POLYNUCLEOTIDYL TRANSFERASE, RIBONUCLEASE H-LIKE SUPERFAMILY PROTEIN"/>
    <property type="match status" value="1"/>
</dbReference>
<dbReference type="EMBL" id="JBHUDE010000154">
    <property type="protein sequence ID" value="MFD1609352.1"/>
    <property type="molecule type" value="Genomic_DNA"/>
</dbReference>
<keyword evidence="3" id="KW-1185">Reference proteome</keyword>
<organism evidence="2 3">
    <name type="scientific">Oceanobacillus luteolus</name>
    <dbReference type="NCBI Taxonomy" id="1274358"/>
    <lineage>
        <taxon>Bacteria</taxon>
        <taxon>Bacillati</taxon>
        <taxon>Bacillota</taxon>
        <taxon>Bacilli</taxon>
        <taxon>Bacillales</taxon>
        <taxon>Bacillaceae</taxon>
        <taxon>Oceanobacillus</taxon>
    </lineage>
</organism>
<evidence type="ECO:0000259" key="1">
    <source>
        <dbReference type="PROSITE" id="PS50879"/>
    </source>
</evidence>
<gene>
    <name evidence="2" type="ORF">ACFSBH_17175</name>
</gene>
<dbReference type="Gene3D" id="3.30.420.10">
    <property type="entry name" value="Ribonuclease H-like superfamily/Ribonuclease H"/>
    <property type="match status" value="1"/>
</dbReference>
<comment type="caution">
    <text evidence="2">The sequence shown here is derived from an EMBL/GenBank/DDBJ whole genome shotgun (WGS) entry which is preliminary data.</text>
</comment>
<dbReference type="NCBIfam" id="NF005822">
    <property type="entry name" value="PRK07708.1"/>
    <property type="match status" value="1"/>
</dbReference>
<dbReference type="InterPro" id="IPR036397">
    <property type="entry name" value="RNaseH_sf"/>
</dbReference>
<dbReference type="CDD" id="cd09279">
    <property type="entry name" value="RNase_HI_like"/>
    <property type="match status" value="1"/>
</dbReference>
<proteinExistence type="predicted"/>
<sequence>MQLRMEITYVTKKGIKTNFSSDEMSTKAALELAEDLEKTGRVKHLTLLDEHDASWTLKQLRKFLEEVKTEPYHITVYFDGGFDRETRKAGLGCVIYYEQNEKSYRIRRNASVEGLVSNNEAEYAALHLGLTELELLEVHHLPVTFIGDSKVVVNQLNDEWPVYESELSSWLDRIENKIEKLGITPSYEVVSRKMNREADHLATQALGGIEITSHLEQ</sequence>
<name>A0ABW4HW31_9BACI</name>
<reference evidence="3" key="1">
    <citation type="journal article" date="2019" name="Int. J. Syst. Evol. Microbiol.">
        <title>The Global Catalogue of Microorganisms (GCM) 10K type strain sequencing project: providing services to taxonomists for standard genome sequencing and annotation.</title>
        <authorList>
            <consortium name="The Broad Institute Genomics Platform"/>
            <consortium name="The Broad Institute Genome Sequencing Center for Infectious Disease"/>
            <person name="Wu L."/>
            <person name="Ma J."/>
        </authorList>
    </citation>
    <scope>NUCLEOTIDE SEQUENCE [LARGE SCALE GENOMIC DNA]</scope>
    <source>
        <strain evidence="3">CGMCC 1.12376</strain>
    </source>
</reference>
<dbReference type="SUPFAM" id="SSF53098">
    <property type="entry name" value="Ribonuclease H-like"/>
    <property type="match status" value="1"/>
</dbReference>
<dbReference type="InterPro" id="IPR002156">
    <property type="entry name" value="RNaseH_domain"/>
</dbReference>
<dbReference type="PANTHER" id="PTHR46387:SF2">
    <property type="entry name" value="RIBONUCLEASE HI"/>
    <property type="match status" value="1"/>
</dbReference>
<evidence type="ECO:0000313" key="2">
    <source>
        <dbReference type="EMBL" id="MFD1609352.1"/>
    </source>
</evidence>
<accession>A0ABW4HW31</accession>
<dbReference type="Proteomes" id="UP001597221">
    <property type="component" value="Unassembled WGS sequence"/>
</dbReference>
<protein>
    <submittedName>
        <fullName evidence="2">Reverse transcriptase-like protein</fullName>
    </submittedName>
</protein>
<feature type="domain" description="RNase H type-1" evidence="1">
    <location>
        <begin position="70"/>
        <end position="207"/>
    </location>
</feature>